<dbReference type="PANTHER" id="PTHR43646">
    <property type="entry name" value="GLYCOSYLTRANSFERASE"/>
    <property type="match status" value="1"/>
</dbReference>
<evidence type="ECO:0000256" key="6">
    <source>
        <dbReference type="SAM" id="MobiDB-lite"/>
    </source>
</evidence>
<feature type="domain" description="Glycosyltransferase 2-like" evidence="7">
    <location>
        <begin position="58"/>
        <end position="187"/>
    </location>
</feature>
<accession>A0ABY8TYP0</accession>
<keyword evidence="9" id="KW-1185">Reference proteome</keyword>
<dbReference type="InterPro" id="IPR029044">
    <property type="entry name" value="Nucleotide-diphossugar_trans"/>
</dbReference>
<dbReference type="InterPro" id="IPR001173">
    <property type="entry name" value="Glyco_trans_2-like"/>
</dbReference>
<dbReference type="SUPFAM" id="SSF53448">
    <property type="entry name" value="Nucleotide-diphospho-sugar transferases"/>
    <property type="match status" value="1"/>
</dbReference>
<keyword evidence="4" id="KW-0808">Transferase</keyword>
<keyword evidence="3" id="KW-0328">Glycosyltransferase</keyword>
<keyword evidence="2" id="KW-1003">Cell membrane</keyword>
<feature type="compositionally biased region" description="Low complexity" evidence="6">
    <location>
        <begin position="274"/>
        <end position="285"/>
    </location>
</feature>
<dbReference type="Pfam" id="PF00535">
    <property type="entry name" value="Glycos_transf_2"/>
    <property type="match status" value="1"/>
</dbReference>
<evidence type="ECO:0000313" key="9">
    <source>
        <dbReference type="Proteomes" id="UP001244341"/>
    </source>
</evidence>
<protein>
    <recommendedName>
        <fullName evidence="7">Glycosyltransferase 2-like domain-containing protein</fullName>
    </recommendedName>
</protein>
<dbReference type="Proteomes" id="UP001244341">
    <property type="component" value="Chromosome 5b"/>
</dbReference>
<evidence type="ECO:0000313" key="8">
    <source>
        <dbReference type="EMBL" id="WIA14272.1"/>
    </source>
</evidence>
<keyword evidence="5" id="KW-0472">Membrane</keyword>
<dbReference type="PANTHER" id="PTHR43646:SF2">
    <property type="entry name" value="GLYCOSYLTRANSFERASE 2-LIKE DOMAIN-CONTAINING PROTEIN"/>
    <property type="match status" value="1"/>
</dbReference>
<comment type="subcellular location">
    <subcellularLocation>
        <location evidence="1">Cell membrane</location>
    </subcellularLocation>
</comment>
<evidence type="ECO:0000256" key="2">
    <source>
        <dbReference type="ARBA" id="ARBA00022475"/>
    </source>
</evidence>
<feature type="compositionally biased region" description="Low complexity" evidence="6">
    <location>
        <begin position="297"/>
        <end position="306"/>
    </location>
</feature>
<feature type="region of interest" description="Disordered" evidence="6">
    <location>
        <begin position="244"/>
        <end position="306"/>
    </location>
</feature>
<dbReference type="Gene3D" id="3.90.550.10">
    <property type="entry name" value="Spore Coat Polysaccharide Biosynthesis Protein SpsA, Chain A"/>
    <property type="match status" value="1"/>
</dbReference>
<gene>
    <name evidence="8" type="ORF">OEZ85_002806</name>
</gene>
<evidence type="ECO:0000259" key="7">
    <source>
        <dbReference type="Pfam" id="PF00535"/>
    </source>
</evidence>
<dbReference type="EMBL" id="CP126212">
    <property type="protein sequence ID" value="WIA14272.1"/>
    <property type="molecule type" value="Genomic_DNA"/>
</dbReference>
<evidence type="ECO:0000256" key="4">
    <source>
        <dbReference type="ARBA" id="ARBA00022679"/>
    </source>
</evidence>
<evidence type="ECO:0000256" key="3">
    <source>
        <dbReference type="ARBA" id="ARBA00022676"/>
    </source>
</evidence>
<proteinExistence type="predicted"/>
<evidence type="ECO:0000256" key="1">
    <source>
        <dbReference type="ARBA" id="ARBA00004236"/>
    </source>
</evidence>
<organism evidence="8 9">
    <name type="scientific">Tetradesmus obliquus</name>
    <name type="common">Green alga</name>
    <name type="synonym">Acutodesmus obliquus</name>
    <dbReference type="NCBI Taxonomy" id="3088"/>
    <lineage>
        <taxon>Eukaryota</taxon>
        <taxon>Viridiplantae</taxon>
        <taxon>Chlorophyta</taxon>
        <taxon>core chlorophytes</taxon>
        <taxon>Chlorophyceae</taxon>
        <taxon>CS clade</taxon>
        <taxon>Sphaeropleales</taxon>
        <taxon>Scenedesmaceae</taxon>
        <taxon>Tetradesmus</taxon>
    </lineage>
</organism>
<name>A0ABY8TYP0_TETOB</name>
<evidence type="ECO:0000256" key="5">
    <source>
        <dbReference type="ARBA" id="ARBA00023136"/>
    </source>
</evidence>
<sequence length="388" mass="41999">MAAQATVALGEEAAAENGCSLGMTASAGGAFVLLGLLQPQRWLTQLPPIDTSQHTAAIIIPVLNEAGGIVATLQQLRQLQPQPAEIIVVDGGSSDNTVQLARRSGLATRVLRSGRGRAVQMNAGAEAAAADMLCFLHADTQPPKDLVAVMRRELADPQKVLAGFVPSIEVPRRRLWLLSAHNFASSYYAPLLFRPLSYLRGLRALFGDQTLFCRARDFRAVGGFDPRLSIMEDTDLCVRMHMAGPRQQQRRHGAQFQKQRKPSAQPWQQHSGCSSSSSSSSSSRSDGPSRQHPGPGSSSSSSSSSSVLDPPLAALAGAAAALHAWQQPRGRVVQVLDRVSVTSGRRLAAWGTLRATYIHFRVATCWYFGGSPEQLRELYMRLYTDSFR</sequence>
<reference evidence="8 9" key="1">
    <citation type="submission" date="2023-05" db="EMBL/GenBank/DDBJ databases">
        <title>A 100% complete, gapless, phased diploid assembly of the Scenedesmus obliquus UTEX 3031 genome.</title>
        <authorList>
            <person name="Biondi T.C."/>
            <person name="Hanschen E.R."/>
            <person name="Kwon T."/>
            <person name="Eng W."/>
            <person name="Kruse C.P.S."/>
            <person name="Koehler S.I."/>
            <person name="Kunde Y."/>
            <person name="Gleasner C.D."/>
            <person name="You Mak K.T."/>
            <person name="Polle J."/>
            <person name="Hovde B.T."/>
            <person name="Starkenburg S.R."/>
        </authorList>
    </citation>
    <scope>NUCLEOTIDE SEQUENCE [LARGE SCALE GENOMIC DNA]</scope>
    <source>
        <strain evidence="8 9">DOE0152z</strain>
    </source>
</reference>
<feature type="compositionally biased region" description="Basic residues" evidence="6">
    <location>
        <begin position="248"/>
        <end position="261"/>
    </location>
</feature>